<accession>A0ABP1E8Q9</accession>
<sequence>MLLRTTMFPNISTIITSASSYFYLPVDEDAEDSDDSLDLERVPRHISWSSSDSTEYEDSCFSSTSSSSSSSSIASDYTPSPPRPSKNRSLIKEILAEDDLYKVLGISRSTPVDRLILRRAYLSRSKACHPDKFPGSPQATEAFQKVTVAYDVLSKPAAKRMYDTNPSSSPYDFAAHPYQRAEETFRSVVLGVFNDFLEGDLETVRTLLRAVNDFNPSLRLGDDGIDAVLNALQSIRQRALTCRTCILTLNSELSRVLELQYAFRQLSYFDLRRRSRLTIELARIAISLPVALDRALQRQKVENTSGDPDWSREEGGQSKSPPRSNDTAILNRRLYRLLCGFAVVLERMEKLL</sequence>
<dbReference type="InterPro" id="IPR051100">
    <property type="entry name" value="DnaJ_subfamily_B/C"/>
</dbReference>
<dbReference type="PROSITE" id="PS50076">
    <property type="entry name" value="DNAJ_2"/>
    <property type="match status" value="1"/>
</dbReference>
<feature type="domain" description="J" evidence="2">
    <location>
        <begin position="99"/>
        <end position="166"/>
    </location>
</feature>
<gene>
    <name evidence="3" type="ORF">GFSPODELE1_LOCUS10519</name>
</gene>
<dbReference type="InterPro" id="IPR001623">
    <property type="entry name" value="DnaJ_domain"/>
</dbReference>
<dbReference type="SMART" id="SM00271">
    <property type="entry name" value="DnaJ"/>
    <property type="match status" value="1"/>
</dbReference>
<proteinExistence type="predicted"/>
<protein>
    <recommendedName>
        <fullName evidence="2">J domain-containing protein</fullName>
    </recommendedName>
</protein>
<dbReference type="PANTHER" id="PTHR43908">
    <property type="entry name" value="AT29763P-RELATED"/>
    <property type="match status" value="1"/>
</dbReference>
<reference evidence="4" key="1">
    <citation type="submission" date="2024-04" db="EMBL/GenBank/DDBJ databases">
        <authorList>
            <person name="Shaw F."/>
            <person name="Minotto A."/>
        </authorList>
    </citation>
    <scope>NUCLEOTIDE SEQUENCE [LARGE SCALE GENOMIC DNA]</scope>
</reference>
<dbReference type="Gene3D" id="1.10.287.110">
    <property type="entry name" value="DnaJ domain"/>
    <property type="match status" value="1"/>
</dbReference>
<dbReference type="InterPro" id="IPR036869">
    <property type="entry name" value="J_dom_sf"/>
</dbReference>
<organism evidence="3 4">
    <name type="scientific">Somion occarium</name>
    <dbReference type="NCBI Taxonomy" id="3059160"/>
    <lineage>
        <taxon>Eukaryota</taxon>
        <taxon>Fungi</taxon>
        <taxon>Dikarya</taxon>
        <taxon>Basidiomycota</taxon>
        <taxon>Agaricomycotina</taxon>
        <taxon>Agaricomycetes</taxon>
        <taxon>Polyporales</taxon>
        <taxon>Cerrenaceae</taxon>
        <taxon>Somion</taxon>
    </lineage>
</organism>
<feature type="compositionally biased region" description="Low complexity" evidence="1">
    <location>
        <begin position="59"/>
        <end position="75"/>
    </location>
</feature>
<dbReference type="EMBL" id="OZ037952">
    <property type="protein sequence ID" value="CAL1715972.1"/>
    <property type="molecule type" value="Genomic_DNA"/>
</dbReference>
<feature type="region of interest" description="Disordered" evidence="1">
    <location>
        <begin position="49"/>
        <end position="88"/>
    </location>
</feature>
<dbReference type="PRINTS" id="PR00625">
    <property type="entry name" value="JDOMAIN"/>
</dbReference>
<dbReference type="Pfam" id="PF00226">
    <property type="entry name" value="DnaJ"/>
    <property type="match status" value="1"/>
</dbReference>
<dbReference type="SUPFAM" id="SSF46565">
    <property type="entry name" value="Chaperone J-domain"/>
    <property type="match status" value="1"/>
</dbReference>
<feature type="region of interest" description="Disordered" evidence="1">
    <location>
        <begin position="302"/>
        <end position="325"/>
    </location>
</feature>
<dbReference type="CDD" id="cd06257">
    <property type="entry name" value="DnaJ"/>
    <property type="match status" value="1"/>
</dbReference>
<keyword evidence="4" id="KW-1185">Reference proteome</keyword>
<evidence type="ECO:0000259" key="2">
    <source>
        <dbReference type="PROSITE" id="PS50076"/>
    </source>
</evidence>
<name>A0ABP1E8Q9_9APHY</name>
<evidence type="ECO:0000313" key="4">
    <source>
        <dbReference type="Proteomes" id="UP001497453"/>
    </source>
</evidence>
<evidence type="ECO:0000313" key="3">
    <source>
        <dbReference type="EMBL" id="CAL1715972.1"/>
    </source>
</evidence>
<dbReference type="PANTHER" id="PTHR43908:SF3">
    <property type="entry name" value="AT29763P-RELATED"/>
    <property type="match status" value="1"/>
</dbReference>
<evidence type="ECO:0000256" key="1">
    <source>
        <dbReference type="SAM" id="MobiDB-lite"/>
    </source>
</evidence>
<dbReference type="Proteomes" id="UP001497453">
    <property type="component" value="Chromosome 9"/>
</dbReference>